<dbReference type="PROSITE" id="PS50112">
    <property type="entry name" value="PAS"/>
    <property type="match status" value="1"/>
</dbReference>
<comment type="caution">
    <text evidence="4">The sequence shown here is derived from an EMBL/GenBank/DDBJ whole genome shotgun (WGS) entry which is preliminary data.</text>
</comment>
<name>A0ABS7JQL2_9SPHN</name>
<reference evidence="4 5" key="1">
    <citation type="submission" date="2021-08" db="EMBL/GenBank/DDBJ databases">
        <title>Comparative Genomics Analysis of the Genus Qipengyuania Reveals Extensive Genetic Diversity and Metabolic Versatility, Including the Description of Fifteen Novel Species.</title>
        <authorList>
            <person name="Liu Y."/>
        </authorList>
    </citation>
    <scope>NUCLEOTIDE SEQUENCE [LARGE SCALE GENOMIC DNA]</scope>
    <source>
        <strain evidence="4 5">YG27</strain>
    </source>
</reference>
<dbReference type="SUPFAM" id="SSF55073">
    <property type="entry name" value="Nucleotide cyclase"/>
    <property type="match status" value="1"/>
</dbReference>
<evidence type="ECO:0000259" key="3">
    <source>
        <dbReference type="PROSITE" id="PS50887"/>
    </source>
</evidence>
<dbReference type="Pfam" id="PF00990">
    <property type="entry name" value="GGDEF"/>
    <property type="match status" value="1"/>
</dbReference>
<evidence type="ECO:0000259" key="1">
    <source>
        <dbReference type="PROSITE" id="PS50112"/>
    </source>
</evidence>
<dbReference type="CDD" id="cd00130">
    <property type="entry name" value="PAS"/>
    <property type="match status" value="1"/>
</dbReference>
<proteinExistence type="predicted"/>
<accession>A0ABS7JQL2</accession>
<organism evidence="4 5">
    <name type="scientific">Qipengyuania mesophila</name>
    <dbReference type="NCBI Taxonomy" id="2867246"/>
    <lineage>
        <taxon>Bacteria</taxon>
        <taxon>Pseudomonadati</taxon>
        <taxon>Pseudomonadota</taxon>
        <taxon>Alphaproteobacteria</taxon>
        <taxon>Sphingomonadales</taxon>
        <taxon>Erythrobacteraceae</taxon>
        <taxon>Qipengyuania</taxon>
    </lineage>
</organism>
<dbReference type="InterPro" id="IPR013767">
    <property type="entry name" value="PAS_fold"/>
</dbReference>
<dbReference type="Gene3D" id="3.30.70.270">
    <property type="match status" value="1"/>
</dbReference>
<dbReference type="Gene3D" id="3.30.450.20">
    <property type="entry name" value="PAS domain"/>
    <property type="match status" value="1"/>
</dbReference>
<dbReference type="SMART" id="SM00091">
    <property type="entry name" value="PAS"/>
    <property type="match status" value="1"/>
</dbReference>
<dbReference type="SUPFAM" id="SSF141868">
    <property type="entry name" value="EAL domain-like"/>
    <property type="match status" value="1"/>
</dbReference>
<evidence type="ECO:0000313" key="5">
    <source>
        <dbReference type="Proteomes" id="UP000782554"/>
    </source>
</evidence>
<dbReference type="InterPro" id="IPR052155">
    <property type="entry name" value="Biofilm_reg_signaling"/>
</dbReference>
<feature type="domain" description="PAS" evidence="1">
    <location>
        <begin position="50"/>
        <end position="89"/>
    </location>
</feature>
<dbReference type="InterPro" id="IPR001633">
    <property type="entry name" value="EAL_dom"/>
</dbReference>
<feature type="domain" description="EAL" evidence="2">
    <location>
        <begin position="337"/>
        <end position="588"/>
    </location>
</feature>
<protein>
    <submittedName>
        <fullName evidence="4">EAL domain-containing protein</fullName>
    </submittedName>
</protein>
<sequence>MAGFFSRSARATAEDDTALESAPLRPIEATDAARRVEMLDSFEAAGLGWFWATDAQGRIIYLSHGASRNLGWSDDEAIGKSLSELFIPEKVDDPDKPQRPLAFLLRARNSISQLNVRLAIEAKEVWWEIAGKPQFDEQDRFTGYRGSAKDITATREKDRAAQRMAEYDPVTGLANQQRMAQRLTEMLKAYRNSKRSCALMILDLERFQHVNDTLGRAAGDELLKQVATRIGRILGNKGEIGRMSGDAFQIVLPDIDDRGALGDLGQRLIQMVSQPYIVSGARAIIGASSGVAIAPYDGLDTEELTAAADLALQAAKAGGRGQYRFYSSDLKDGAKNRHQIEEDLRDAIDNHQLAMHYQPLVCSKTHMVKGCEALMRWTHPERGEISPADFIPVAEEIGIIRQMGEWALNEVCRQAMSWPVELRVAVNVSAMQFSQDDFPSVVKSALAESGLAPHRLELEITESVFLGDTGRTQRMFGELKAIGVRLALDDFGTGYSSLSYLRNAPFDKIKIDQSFVRGATEEGSNNAAILSAIVSLANALEMETVAEGVEAKDELDLVTQRGATLIQGHIFSRAIPSEDFLERLKEGKLKYEPLGPDKYRAARKTVFRRIGLIHEDSRYKVVMRNLSKTGAMIEGLLDVPLGTQIVLDLGGGQLAVATVRRSKGPMQGVEFETPLISDGADGLCTRHRVSPYQIEAAGRPLAALPQDPYSLIMAEQIGANSRKKFVEVEVGGPKTGSGY</sequence>
<dbReference type="CDD" id="cd01948">
    <property type="entry name" value="EAL"/>
    <property type="match status" value="1"/>
</dbReference>
<dbReference type="Gene3D" id="3.20.20.450">
    <property type="entry name" value="EAL domain"/>
    <property type="match status" value="1"/>
</dbReference>
<dbReference type="SUPFAM" id="SSF55785">
    <property type="entry name" value="PYP-like sensor domain (PAS domain)"/>
    <property type="match status" value="1"/>
</dbReference>
<dbReference type="NCBIfam" id="TIGR00254">
    <property type="entry name" value="GGDEF"/>
    <property type="match status" value="1"/>
</dbReference>
<dbReference type="SMART" id="SM00052">
    <property type="entry name" value="EAL"/>
    <property type="match status" value="1"/>
</dbReference>
<feature type="domain" description="GGDEF" evidence="3">
    <location>
        <begin position="195"/>
        <end position="328"/>
    </location>
</feature>
<dbReference type="PANTHER" id="PTHR44757">
    <property type="entry name" value="DIGUANYLATE CYCLASE DGCP"/>
    <property type="match status" value="1"/>
</dbReference>
<dbReference type="CDD" id="cd01949">
    <property type="entry name" value="GGDEF"/>
    <property type="match status" value="1"/>
</dbReference>
<dbReference type="NCBIfam" id="TIGR00229">
    <property type="entry name" value="sensory_box"/>
    <property type="match status" value="1"/>
</dbReference>
<dbReference type="PANTHER" id="PTHR44757:SF2">
    <property type="entry name" value="BIOFILM ARCHITECTURE MAINTENANCE PROTEIN MBAA"/>
    <property type="match status" value="1"/>
</dbReference>
<evidence type="ECO:0000313" key="4">
    <source>
        <dbReference type="EMBL" id="MBX7499928.1"/>
    </source>
</evidence>
<dbReference type="SMART" id="SM00267">
    <property type="entry name" value="GGDEF"/>
    <property type="match status" value="1"/>
</dbReference>
<dbReference type="PROSITE" id="PS50883">
    <property type="entry name" value="EAL"/>
    <property type="match status" value="1"/>
</dbReference>
<dbReference type="InterPro" id="IPR043128">
    <property type="entry name" value="Rev_trsase/Diguanyl_cyclase"/>
</dbReference>
<dbReference type="InterPro" id="IPR035965">
    <property type="entry name" value="PAS-like_dom_sf"/>
</dbReference>
<dbReference type="InterPro" id="IPR000160">
    <property type="entry name" value="GGDEF_dom"/>
</dbReference>
<dbReference type="Pfam" id="PF00989">
    <property type="entry name" value="PAS"/>
    <property type="match status" value="1"/>
</dbReference>
<dbReference type="InterPro" id="IPR000014">
    <property type="entry name" value="PAS"/>
</dbReference>
<evidence type="ECO:0000259" key="2">
    <source>
        <dbReference type="PROSITE" id="PS50883"/>
    </source>
</evidence>
<dbReference type="EMBL" id="JAIGNU010000001">
    <property type="protein sequence ID" value="MBX7499928.1"/>
    <property type="molecule type" value="Genomic_DNA"/>
</dbReference>
<dbReference type="InterPro" id="IPR035919">
    <property type="entry name" value="EAL_sf"/>
</dbReference>
<dbReference type="InterPro" id="IPR029787">
    <property type="entry name" value="Nucleotide_cyclase"/>
</dbReference>
<dbReference type="PROSITE" id="PS50887">
    <property type="entry name" value="GGDEF"/>
    <property type="match status" value="1"/>
</dbReference>
<keyword evidence="5" id="KW-1185">Reference proteome</keyword>
<dbReference type="RefSeq" id="WP_221599824.1">
    <property type="nucleotide sequence ID" value="NZ_JAIGNU010000001.1"/>
</dbReference>
<gene>
    <name evidence="4" type="ORF">K3181_00550</name>
</gene>
<dbReference type="Proteomes" id="UP000782554">
    <property type="component" value="Unassembled WGS sequence"/>
</dbReference>
<dbReference type="Pfam" id="PF00563">
    <property type="entry name" value="EAL"/>
    <property type="match status" value="1"/>
</dbReference>